<name>A0ACD3AVL1_9AGAR</name>
<accession>A0ACD3AVL1</accession>
<proteinExistence type="predicted"/>
<reference evidence="1 2" key="1">
    <citation type="journal article" date="2019" name="Nat. Ecol. Evol.">
        <title>Megaphylogeny resolves global patterns of mushroom evolution.</title>
        <authorList>
            <person name="Varga T."/>
            <person name="Krizsan K."/>
            <person name="Foldi C."/>
            <person name="Dima B."/>
            <person name="Sanchez-Garcia M."/>
            <person name="Sanchez-Ramirez S."/>
            <person name="Szollosi G.J."/>
            <person name="Szarkandi J.G."/>
            <person name="Papp V."/>
            <person name="Albert L."/>
            <person name="Andreopoulos W."/>
            <person name="Angelini C."/>
            <person name="Antonin V."/>
            <person name="Barry K.W."/>
            <person name="Bougher N.L."/>
            <person name="Buchanan P."/>
            <person name="Buyck B."/>
            <person name="Bense V."/>
            <person name="Catcheside P."/>
            <person name="Chovatia M."/>
            <person name="Cooper J."/>
            <person name="Damon W."/>
            <person name="Desjardin D."/>
            <person name="Finy P."/>
            <person name="Geml J."/>
            <person name="Haridas S."/>
            <person name="Hughes K."/>
            <person name="Justo A."/>
            <person name="Karasinski D."/>
            <person name="Kautmanova I."/>
            <person name="Kiss B."/>
            <person name="Kocsube S."/>
            <person name="Kotiranta H."/>
            <person name="LaButti K.M."/>
            <person name="Lechner B.E."/>
            <person name="Liimatainen K."/>
            <person name="Lipzen A."/>
            <person name="Lukacs Z."/>
            <person name="Mihaltcheva S."/>
            <person name="Morgado L.N."/>
            <person name="Niskanen T."/>
            <person name="Noordeloos M.E."/>
            <person name="Ohm R.A."/>
            <person name="Ortiz-Santana B."/>
            <person name="Ovrebo C."/>
            <person name="Racz N."/>
            <person name="Riley R."/>
            <person name="Savchenko A."/>
            <person name="Shiryaev A."/>
            <person name="Soop K."/>
            <person name="Spirin V."/>
            <person name="Szebenyi C."/>
            <person name="Tomsovsky M."/>
            <person name="Tulloss R.E."/>
            <person name="Uehling J."/>
            <person name="Grigoriev I.V."/>
            <person name="Vagvolgyi C."/>
            <person name="Papp T."/>
            <person name="Martin F.M."/>
            <person name="Miettinen O."/>
            <person name="Hibbett D.S."/>
            <person name="Nagy L.G."/>
        </authorList>
    </citation>
    <scope>NUCLEOTIDE SEQUENCE [LARGE SCALE GENOMIC DNA]</scope>
    <source>
        <strain evidence="1 2">NL-1719</strain>
    </source>
</reference>
<evidence type="ECO:0000313" key="1">
    <source>
        <dbReference type="EMBL" id="TFK69617.1"/>
    </source>
</evidence>
<dbReference type="Proteomes" id="UP000308600">
    <property type="component" value="Unassembled WGS sequence"/>
</dbReference>
<evidence type="ECO:0000313" key="2">
    <source>
        <dbReference type="Proteomes" id="UP000308600"/>
    </source>
</evidence>
<sequence length="563" mass="62733">MLTLTAESVQEQRDAVGGHTKYRPFSVTARRLALDVLAMVPDTPPTLNFSGLSKEDVYKRIDLEIMRLKGQIRSLYSIHNSLSPISSLPNELLSKMFMHCCDFNESGAYSDIRPRDGDSDDDRAQPEMRLVVSWVSRHWRSVAVRHQPLWNLVVNLKKSIHPAFVNSCAARCQHLFVDMEVPTSSLLSACAPNASMIAYLKIDDSSHASSSGMRRTGNMWTRSFTLLETLTLNSISIDDTTSIDCPKLQTLTLVRCNFDWTFVSLVASTISKLDITNPKSTIAIPTCAGLLQSIPHLSECTLRFCFTGSEDFTPAAPRFNRVRLLQLKKLTLADAPGHAIQFLRAIDIPRTMLHIVLDETESFDQDAVELFCALRGSHEHVWGSIHYLQVRTEFAIANPGACLKHKITVSGSQSNLLQSPACQTLDFSALESLWITFATPEVLDVFSQLPRLRRLVLESSDALEKFVAFMSTETHDDASSHRFPALQELVLAYLKSEKWLQELRDALASRKIWGFGSPKLVLLGCDMVGIGEVTRLKLVVDDVEFGRTNSTGLAICSGFKSGH</sequence>
<keyword evidence="2" id="KW-1185">Reference proteome</keyword>
<gene>
    <name evidence="1" type="ORF">BDN72DRAFT_857529</name>
</gene>
<organism evidence="1 2">
    <name type="scientific">Pluteus cervinus</name>
    <dbReference type="NCBI Taxonomy" id="181527"/>
    <lineage>
        <taxon>Eukaryota</taxon>
        <taxon>Fungi</taxon>
        <taxon>Dikarya</taxon>
        <taxon>Basidiomycota</taxon>
        <taxon>Agaricomycotina</taxon>
        <taxon>Agaricomycetes</taxon>
        <taxon>Agaricomycetidae</taxon>
        <taxon>Agaricales</taxon>
        <taxon>Pluteineae</taxon>
        <taxon>Pluteaceae</taxon>
        <taxon>Pluteus</taxon>
    </lineage>
</organism>
<dbReference type="EMBL" id="ML208327">
    <property type="protein sequence ID" value="TFK69617.1"/>
    <property type="molecule type" value="Genomic_DNA"/>
</dbReference>
<protein>
    <submittedName>
        <fullName evidence="1">Uncharacterized protein</fullName>
    </submittedName>
</protein>